<dbReference type="AlphaFoldDB" id="A0AAD3RWW3"/>
<evidence type="ECO:0000313" key="3">
    <source>
        <dbReference type="Proteomes" id="UP001279734"/>
    </source>
</evidence>
<feature type="region of interest" description="Disordered" evidence="1">
    <location>
        <begin position="385"/>
        <end position="420"/>
    </location>
</feature>
<proteinExistence type="predicted"/>
<comment type="caution">
    <text evidence="2">The sequence shown here is derived from an EMBL/GenBank/DDBJ whole genome shotgun (WGS) entry which is preliminary data.</text>
</comment>
<dbReference type="PANTHER" id="PTHR14296:SF12">
    <property type="entry name" value="DDT DOMAIN-CONTAINING PROTEIN DDR4 ISOFORM X1"/>
    <property type="match status" value="1"/>
</dbReference>
<dbReference type="InterPro" id="IPR028938">
    <property type="entry name" value="Rsf1-like"/>
</dbReference>
<evidence type="ECO:0008006" key="4">
    <source>
        <dbReference type="Google" id="ProtNLM"/>
    </source>
</evidence>
<keyword evidence="3" id="KW-1185">Reference proteome</keyword>
<organism evidence="2 3">
    <name type="scientific">Nepenthes gracilis</name>
    <name type="common">Slender pitcher plant</name>
    <dbReference type="NCBI Taxonomy" id="150966"/>
    <lineage>
        <taxon>Eukaryota</taxon>
        <taxon>Viridiplantae</taxon>
        <taxon>Streptophyta</taxon>
        <taxon>Embryophyta</taxon>
        <taxon>Tracheophyta</taxon>
        <taxon>Spermatophyta</taxon>
        <taxon>Magnoliopsida</taxon>
        <taxon>eudicotyledons</taxon>
        <taxon>Gunneridae</taxon>
        <taxon>Pentapetalae</taxon>
        <taxon>Caryophyllales</taxon>
        <taxon>Nepenthaceae</taxon>
        <taxon>Nepenthes</taxon>
    </lineage>
</organism>
<name>A0AAD3RWW3_NEPGR</name>
<protein>
    <recommendedName>
        <fullName evidence="4">DDT domain-containing protein DDR4</fullName>
    </recommendedName>
</protein>
<dbReference type="GO" id="GO:0006355">
    <property type="term" value="P:regulation of DNA-templated transcription"/>
    <property type="evidence" value="ECO:0007669"/>
    <property type="project" value="InterPro"/>
</dbReference>
<dbReference type="Proteomes" id="UP001279734">
    <property type="component" value="Unassembled WGS sequence"/>
</dbReference>
<reference evidence="2" key="1">
    <citation type="submission" date="2023-05" db="EMBL/GenBank/DDBJ databases">
        <title>Nepenthes gracilis genome sequencing.</title>
        <authorList>
            <person name="Fukushima K."/>
        </authorList>
    </citation>
    <scope>NUCLEOTIDE SEQUENCE</scope>
    <source>
        <strain evidence="2">SING2019-196</strain>
    </source>
</reference>
<gene>
    <name evidence="2" type="ORF">Nepgr_000885</name>
</gene>
<evidence type="ECO:0000256" key="1">
    <source>
        <dbReference type="SAM" id="MobiDB-lite"/>
    </source>
</evidence>
<sequence length="483" mass="54070">MTENGRQRTTPHCRNLGEEVVTAAVENGGAPDSSSSSELELWRLKLRQRWELASVLNFLNVFETVIGRDLKLSAEDIETALMKPDASLAKLHVTLLKGIPPVSKDLSHSDQWVTFLCKKLAMWWPLVAEGKIPLIAASGEEIQRYKELDPTTRLLMLKALCEIRASQGDSVTFINDSVKQGTQASSFRKDKIGSDANGISYWYDGNSVIGHRLYREVNESELQPKHRGQTCLDPPFSMKWDTIATNLDEFRKVLAELSSSHKEADVAICRTIATDAIPVLEKLQKKKDRMLKRHQKEHSILNGYHSCRVVTTRSCRARRHVSYTFEEYDRMVNEALQLTEGGKITNEQRHGKRRVIMHEEQDNAASDPSSKGSIAAVEDVAGSDKLFEGNDDTDHTDSHAGKYNIAKDGNSNAGDFTYGKKNIGRRKDAKLISGVKPRYYAAVGTRNLGMKNRLRQRPTRNTAIEISVVPDSDDQSSPDSMGD</sequence>
<feature type="compositionally biased region" description="Basic and acidic residues" evidence="1">
    <location>
        <begin position="385"/>
        <end position="400"/>
    </location>
</feature>
<evidence type="ECO:0000313" key="2">
    <source>
        <dbReference type="EMBL" id="GMG99045.1"/>
    </source>
</evidence>
<dbReference type="EMBL" id="BSYO01000001">
    <property type="protein sequence ID" value="GMG99045.1"/>
    <property type="molecule type" value="Genomic_DNA"/>
</dbReference>
<accession>A0AAD3RWW3</accession>
<dbReference type="PANTHER" id="PTHR14296">
    <property type="entry name" value="REMODELING AND SPACING FACTOR 1"/>
    <property type="match status" value="1"/>
</dbReference>
<feature type="compositionally biased region" description="Acidic residues" evidence="1">
    <location>
        <begin position="471"/>
        <end position="483"/>
    </location>
</feature>
<dbReference type="GO" id="GO:0031213">
    <property type="term" value="C:RSF complex"/>
    <property type="evidence" value="ECO:0007669"/>
    <property type="project" value="InterPro"/>
</dbReference>
<feature type="region of interest" description="Disordered" evidence="1">
    <location>
        <begin position="458"/>
        <end position="483"/>
    </location>
</feature>